<evidence type="ECO:0000256" key="4">
    <source>
        <dbReference type="ARBA" id="ARBA00020410"/>
    </source>
</evidence>
<dbReference type="GO" id="GO:0005789">
    <property type="term" value="C:endoplasmic reticulum membrane"/>
    <property type="evidence" value="ECO:0007669"/>
    <property type="project" value="UniProtKB-SubCell"/>
</dbReference>
<dbReference type="Pfam" id="PF08320">
    <property type="entry name" value="PIG-X"/>
    <property type="match status" value="1"/>
</dbReference>
<sequence>MKERITYLLAEGQEGVNPANLRITEDSLRLPGIVAAKEWRVTLSADQLPEEIQDVLKDSHELHVRWASTIHYDHVTPLLSRLSPGLHAFYTPLKGKAVSSTICPAIKNIFGRELKCDQAANAFSKTQVLSERFASSAAYQYYQQVPHLRDLRTWLSDKICQNSDGGCAAEVKTLAAASLLDFDYDAISQAVVVSATWPAEYREDVVRQWSKDDRVEIGVLNKEASKEGEEISLGGFLTVLGDDDHPKPTLFSFPSRHHQIPASGPESVAFKASFRQPTGLHPTLQLTFDNSAFEPPSPSCSLHSYLTIPSTLFIDRYQFSDTLFLTSQNLVALRNLAGETDLEAPEWVTRRWGSSALFELLVPDDVPKAQRPKSPSDAWVVNIPMHLRYLPPRGQNDSSTFPPSLMSSDDIPGVNGTRYTSVPYPVVFWACPAESGLKMSVNPFDKVNLGYDGLFGPKTMFWHVPPNKPVEADSLSGTEEGLVAELEVPVLDLDKSQNVERVTGLVVLLGFAWICWRLYAGLSGQGEAPKKAKGGEGSVKKRE</sequence>
<accession>A0A2K1QLL9</accession>
<dbReference type="GO" id="GO:0006506">
    <property type="term" value="P:GPI anchor biosynthetic process"/>
    <property type="evidence" value="ECO:0007669"/>
    <property type="project" value="UniProtKB-UniPathway"/>
</dbReference>
<dbReference type="EMBL" id="NKHZ01000068">
    <property type="protein sequence ID" value="PNS15861.1"/>
    <property type="molecule type" value="Genomic_DNA"/>
</dbReference>
<dbReference type="InterPro" id="IPR042322">
    <property type="entry name" value="Pbn1"/>
</dbReference>
<evidence type="ECO:0000313" key="13">
    <source>
        <dbReference type="Proteomes" id="UP000243797"/>
    </source>
</evidence>
<dbReference type="GO" id="GO:0000030">
    <property type="term" value="F:mannosyltransferase activity"/>
    <property type="evidence" value="ECO:0007669"/>
    <property type="project" value="TreeGrafter"/>
</dbReference>
<dbReference type="InParanoid" id="A0A2K1QLL9"/>
<name>A0A2K1QLL9_9PEZI</name>
<evidence type="ECO:0000256" key="10">
    <source>
        <dbReference type="ARBA" id="ARBA00023180"/>
    </source>
</evidence>
<proteinExistence type="inferred from homology"/>
<dbReference type="InterPro" id="IPR013233">
    <property type="entry name" value="PIG-X/PBN1"/>
</dbReference>
<comment type="similarity">
    <text evidence="3 11">Belongs to the PIGX family.</text>
</comment>
<keyword evidence="8" id="KW-1133">Transmembrane helix</keyword>
<keyword evidence="5 11" id="KW-0337">GPI-anchor biosynthesis</keyword>
<reference evidence="12 13" key="1">
    <citation type="submission" date="2017-06" db="EMBL/GenBank/DDBJ databases">
        <title>Draft genome sequence of a variant of Elsinoe murrayae.</title>
        <authorList>
            <person name="Cheng Q."/>
        </authorList>
    </citation>
    <scope>NUCLEOTIDE SEQUENCE [LARGE SCALE GENOMIC DNA]</scope>
    <source>
        <strain evidence="12 13">CQ-2017a</strain>
    </source>
</reference>
<dbReference type="PANTHER" id="PTHR28533">
    <property type="entry name" value="PROTEIN PBN1"/>
    <property type="match status" value="1"/>
</dbReference>
<evidence type="ECO:0000256" key="6">
    <source>
        <dbReference type="ARBA" id="ARBA00022692"/>
    </source>
</evidence>
<dbReference type="STRING" id="2082308.A0A2K1QLL9"/>
<evidence type="ECO:0000256" key="2">
    <source>
        <dbReference type="ARBA" id="ARBA00004687"/>
    </source>
</evidence>
<evidence type="ECO:0000256" key="1">
    <source>
        <dbReference type="ARBA" id="ARBA00004643"/>
    </source>
</evidence>
<dbReference type="PANTHER" id="PTHR28533:SF1">
    <property type="entry name" value="PROTEIN PBN1"/>
    <property type="match status" value="1"/>
</dbReference>
<keyword evidence="13" id="KW-1185">Reference proteome</keyword>
<dbReference type="OrthoDB" id="5546453at2759"/>
<evidence type="ECO:0000313" key="12">
    <source>
        <dbReference type="EMBL" id="PNS15861.1"/>
    </source>
</evidence>
<dbReference type="FunCoup" id="A0A2K1QLL9">
    <property type="interactions" value="43"/>
</dbReference>
<dbReference type="SMART" id="SM00780">
    <property type="entry name" value="PIG-X"/>
    <property type="match status" value="1"/>
</dbReference>
<evidence type="ECO:0000256" key="5">
    <source>
        <dbReference type="ARBA" id="ARBA00022502"/>
    </source>
</evidence>
<protein>
    <recommendedName>
        <fullName evidence="4 11">Protein PBN1</fullName>
    </recommendedName>
</protein>
<evidence type="ECO:0000256" key="9">
    <source>
        <dbReference type="ARBA" id="ARBA00023136"/>
    </source>
</evidence>
<dbReference type="Proteomes" id="UP000243797">
    <property type="component" value="Unassembled WGS sequence"/>
</dbReference>
<keyword evidence="6" id="KW-0812">Transmembrane</keyword>
<evidence type="ECO:0000256" key="7">
    <source>
        <dbReference type="ARBA" id="ARBA00022824"/>
    </source>
</evidence>
<evidence type="ECO:0000256" key="8">
    <source>
        <dbReference type="ARBA" id="ARBA00022989"/>
    </source>
</evidence>
<evidence type="ECO:0000256" key="3">
    <source>
        <dbReference type="ARBA" id="ARBA00010345"/>
    </source>
</evidence>
<gene>
    <name evidence="12" type="ORF">CAC42_4313</name>
</gene>
<keyword evidence="10" id="KW-0325">Glycoprotein</keyword>
<evidence type="ECO:0000256" key="11">
    <source>
        <dbReference type="RuleBase" id="RU366056"/>
    </source>
</evidence>
<comment type="caution">
    <text evidence="12">The sequence shown here is derived from an EMBL/GenBank/DDBJ whole genome shotgun (WGS) entry which is preliminary data.</text>
</comment>
<dbReference type="UniPathway" id="UPA00196"/>
<organism evidence="12 13">
    <name type="scientific">Sphaceloma murrayae</name>
    <dbReference type="NCBI Taxonomy" id="2082308"/>
    <lineage>
        <taxon>Eukaryota</taxon>
        <taxon>Fungi</taxon>
        <taxon>Dikarya</taxon>
        <taxon>Ascomycota</taxon>
        <taxon>Pezizomycotina</taxon>
        <taxon>Dothideomycetes</taxon>
        <taxon>Dothideomycetidae</taxon>
        <taxon>Myriangiales</taxon>
        <taxon>Elsinoaceae</taxon>
        <taxon>Sphaceloma</taxon>
    </lineage>
</organism>
<comment type="subcellular location">
    <subcellularLocation>
        <location evidence="11">Endoplasmic reticulum membrane</location>
        <topology evidence="11">Single-pass membrane protein</topology>
    </subcellularLocation>
    <subcellularLocation>
        <location evidence="1">Endoplasmic reticulum membrane</location>
        <topology evidence="1">Single-pass type III membrane protein</topology>
    </subcellularLocation>
</comment>
<comment type="function">
    <text evidence="11">Required for proper folding and/or the stability of a subset of proteins in the endoplasmic reticulum. Component of glycosylphosphatidylinositol-mannosyltransferase 1 which transfers the first of the 4 mannoses in the GPI-anchor precursors during GPI-anchor biosynthesis. Probably acts by stabilizing the mannosyltransferase GPI14.</text>
</comment>
<comment type="pathway">
    <text evidence="2 11">Glycolipid biosynthesis; glycosylphosphatidylinositol-anchor biosynthesis.</text>
</comment>
<dbReference type="AlphaFoldDB" id="A0A2K1QLL9"/>
<dbReference type="GO" id="GO:1990529">
    <property type="term" value="C:glycosylphosphatidylinositol-mannosyltransferase I complex"/>
    <property type="evidence" value="ECO:0007669"/>
    <property type="project" value="TreeGrafter"/>
</dbReference>
<keyword evidence="7 11" id="KW-0256">Endoplasmic reticulum</keyword>
<keyword evidence="9" id="KW-0472">Membrane</keyword>